<dbReference type="PROSITE" id="PS00622">
    <property type="entry name" value="HTH_LUXR_1"/>
    <property type="match status" value="1"/>
</dbReference>
<keyword evidence="6" id="KW-1185">Reference proteome</keyword>
<name>A0ABU2NAX2_9PSEU</name>
<evidence type="ECO:0000259" key="4">
    <source>
        <dbReference type="PROSITE" id="PS50043"/>
    </source>
</evidence>
<organism evidence="5 6">
    <name type="scientific">Pseudonocardia charpentierae</name>
    <dbReference type="NCBI Taxonomy" id="3075545"/>
    <lineage>
        <taxon>Bacteria</taxon>
        <taxon>Bacillati</taxon>
        <taxon>Actinomycetota</taxon>
        <taxon>Actinomycetes</taxon>
        <taxon>Pseudonocardiales</taxon>
        <taxon>Pseudonocardiaceae</taxon>
        <taxon>Pseudonocardia</taxon>
    </lineage>
</organism>
<keyword evidence="1" id="KW-0805">Transcription regulation</keyword>
<dbReference type="PANTHER" id="PTHR44688">
    <property type="entry name" value="DNA-BINDING TRANSCRIPTIONAL ACTIVATOR DEVR_DOSR"/>
    <property type="match status" value="1"/>
</dbReference>
<dbReference type="InterPro" id="IPR011990">
    <property type="entry name" value="TPR-like_helical_dom_sf"/>
</dbReference>
<reference evidence="6" key="1">
    <citation type="submission" date="2023-07" db="EMBL/GenBank/DDBJ databases">
        <title>30 novel species of actinomycetes from the DSMZ collection.</title>
        <authorList>
            <person name="Nouioui I."/>
        </authorList>
    </citation>
    <scope>NUCLEOTIDE SEQUENCE [LARGE SCALE GENOMIC DNA]</scope>
    <source>
        <strain evidence="6">DSM 45834</strain>
    </source>
</reference>
<keyword evidence="3" id="KW-0804">Transcription</keyword>
<dbReference type="InterPro" id="IPR036388">
    <property type="entry name" value="WH-like_DNA-bd_sf"/>
</dbReference>
<dbReference type="SUPFAM" id="SSF46894">
    <property type="entry name" value="C-terminal effector domain of the bipartite response regulators"/>
    <property type="match status" value="1"/>
</dbReference>
<gene>
    <name evidence="5" type="ORF">RM445_16265</name>
</gene>
<dbReference type="Gene3D" id="1.10.10.10">
    <property type="entry name" value="Winged helix-like DNA-binding domain superfamily/Winged helix DNA-binding domain"/>
    <property type="match status" value="1"/>
</dbReference>
<evidence type="ECO:0000313" key="6">
    <source>
        <dbReference type="Proteomes" id="UP001183202"/>
    </source>
</evidence>
<accession>A0ABU2NAX2</accession>
<dbReference type="RefSeq" id="WP_311557227.1">
    <property type="nucleotide sequence ID" value="NZ_JAVREJ010000011.1"/>
</dbReference>
<dbReference type="PROSITE" id="PS50043">
    <property type="entry name" value="HTH_LUXR_2"/>
    <property type="match status" value="1"/>
</dbReference>
<feature type="domain" description="HTH luxR-type" evidence="4">
    <location>
        <begin position="472"/>
        <end position="537"/>
    </location>
</feature>
<keyword evidence="2" id="KW-0238">DNA-binding</keyword>
<dbReference type="EMBL" id="JAVREJ010000011">
    <property type="protein sequence ID" value="MDT0351086.1"/>
    <property type="molecule type" value="Genomic_DNA"/>
</dbReference>
<dbReference type="Pfam" id="PF00196">
    <property type="entry name" value="GerE"/>
    <property type="match status" value="1"/>
</dbReference>
<protein>
    <submittedName>
        <fullName evidence="5">Response regulator transcription factor</fullName>
    </submittedName>
</protein>
<evidence type="ECO:0000256" key="1">
    <source>
        <dbReference type="ARBA" id="ARBA00023015"/>
    </source>
</evidence>
<dbReference type="Gene3D" id="1.25.40.10">
    <property type="entry name" value="Tetratricopeptide repeat domain"/>
    <property type="match status" value="1"/>
</dbReference>
<dbReference type="PANTHER" id="PTHR44688:SF16">
    <property type="entry name" value="DNA-BINDING TRANSCRIPTIONAL ACTIVATOR DEVR_DOSR"/>
    <property type="match status" value="1"/>
</dbReference>
<evidence type="ECO:0000256" key="3">
    <source>
        <dbReference type="ARBA" id="ARBA00023163"/>
    </source>
</evidence>
<proteinExistence type="predicted"/>
<dbReference type="CDD" id="cd06170">
    <property type="entry name" value="LuxR_C_like"/>
    <property type="match status" value="1"/>
</dbReference>
<dbReference type="SMART" id="SM00421">
    <property type="entry name" value="HTH_LUXR"/>
    <property type="match status" value="1"/>
</dbReference>
<evidence type="ECO:0000313" key="5">
    <source>
        <dbReference type="EMBL" id="MDT0351086.1"/>
    </source>
</evidence>
<dbReference type="InterPro" id="IPR016032">
    <property type="entry name" value="Sig_transdc_resp-reg_C-effctor"/>
</dbReference>
<dbReference type="PRINTS" id="PR00038">
    <property type="entry name" value="HTHLUXR"/>
</dbReference>
<dbReference type="Proteomes" id="UP001183202">
    <property type="component" value="Unassembled WGS sequence"/>
</dbReference>
<dbReference type="InterPro" id="IPR000792">
    <property type="entry name" value="Tscrpt_reg_LuxR_C"/>
</dbReference>
<comment type="caution">
    <text evidence="5">The sequence shown here is derived from an EMBL/GenBank/DDBJ whole genome shotgun (WGS) entry which is preliminary data.</text>
</comment>
<evidence type="ECO:0000256" key="2">
    <source>
        <dbReference type="ARBA" id="ARBA00023125"/>
    </source>
</evidence>
<sequence length="543" mass="56992">MTSSLEHARAAFAARAWREAADAFAVAASSAPLAVDDHGRRAVAAFLVGDDVTCERAWDQAYRGAVVAGDGPAAARYAWWIAFCLLLRGRMAQAGGWLTRSRRLVDEAGVECAASGYLLIPEFLGVLDADPVAAHDLAVQAGEIGARLGDSDLQALGLLARGQALIGMGRTADGFGCLDDVMLSVTSGEVGPIATGVVYCAVILECMAQFDLARASEWTAALSGWCAAQPDLVPFRGQCLVHRSQLQQLSGDWTSAVATAEEARRRLADPPHPALGLARYQQGELCRLLGHAERAADAYRDASRLGCDPIPGVALLELSRGRSAVASASVRRALREARTATERPALLAAAVDIFCACGDAAAARSAAEELTTMASASTSPVLEAMAAHATGTVLIIEGEPATALQHLRSAAHSWRTLQMPYEAARTSVAIGLACAALSDHTGAELEFGNAQEAFLALGAEPDVDRLNALTGGPPPAENLSERERDVLIHLAAGKTNREIAEALGISPHTVRRHVEHIFSKLGVTSRTAATAHAYEHGLLARAE</sequence>
<dbReference type="SUPFAM" id="SSF48452">
    <property type="entry name" value="TPR-like"/>
    <property type="match status" value="2"/>
</dbReference>